<proteinExistence type="predicted"/>
<organism evidence="4 5">
    <name type="scientific">Gasterosteus aculeatus aculeatus</name>
    <name type="common">three-spined stickleback</name>
    <dbReference type="NCBI Taxonomy" id="481459"/>
    <lineage>
        <taxon>Eukaryota</taxon>
        <taxon>Metazoa</taxon>
        <taxon>Chordata</taxon>
        <taxon>Craniata</taxon>
        <taxon>Vertebrata</taxon>
        <taxon>Euteleostomi</taxon>
        <taxon>Actinopterygii</taxon>
        <taxon>Neopterygii</taxon>
        <taxon>Teleostei</taxon>
        <taxon>Neoteleostei</taxon>
        <taxon>Acanthomorphata</taxon>
        <taxon>Eupercaria</taxon>
        <taxon>Perciformes</taxon>
        <taxon>Cottioidei</taxon>
        <taxon>Gasterosteales</taxon>
        <taxon>Gasterosteidae</taxon>
        <taxon>Gasterosteus</taxon>
    </lineage>
</organism>
<dbReference type="Ensembl" id="ENSGACT00000033271.1">
    <property type="protein sequence ID" value="ENSGACP00000035614.1"/>
    <property type="gene ID" value="ENSGACG00000037914.1"/>
</dbReference>
<reference evidence="4" key="2">
    <citation type="submission" date="2025-08" db="UniProtKB">
        <authorList>
            <consortium name="Ensembl"/>
        </authorList>
    </citation>
    <scope>IDENTIFICATION</scope>
</reference>
<accession>A0AAQ4P9Z3</accession>
<dbReference type="Gene3D" id="2.60.120.740">
    <property type="match status" value="2"/>
</dbReference>
<evidence type="ECO:0000256" key="1">
    <source>
        <dbReference type="ARBA" id="ARBA00022734"/>
    </source>
</evidence>
<evidence type="ECO:0000259" key="3">
    <source>
        <dbReference type="PROSITE" id="PS50228"/>
    </source>
</evidence>
<reference evidence="4" key="3">
    <citation type="submission" date="2025-09" db="UniProtKB">
        <authorList>
            <consortium name="Ensembl"/>
        </authorList>
    </citation>
    <scope>IDENTIFICATION</scope>
</reference>
<name>A0AAQ4P9Z3_GASAC</name>
<dbReference type="InterPro" id="IPR000922">
    <property type="entry name" value="Lectin_gal-bd_dom"/>
</dbReference>
<dbReference type="GeneTree" id="ENSGT00990000203979"/>
<sequence length="202" mass="22618">RSLLRLTVSGVVSLFTLRFYVIIQVESFNILQLLDNETCSEGRPPCDGKRECELNLNTVRTSDPCRGISKYLQTIYSCFPASQALWQISNAVIHVFLCLAFSMHPMSRSSSLCQMYFLILTDQGLQIRVYGADYGRRDTTTCIYKRPDAQVQNVLCSAPSPKVAERCNGKNNCTISATNSVFGDPCGGTYKYLEVAYICQCK</sequence>
<evidence type="ECO:0000313" key="5">
    <source>
        <dbReference type="Proteomes" id="UP000007635"/>
    </source>
</evidence>
<dbReference type="PANTHER" id="PTHR46780">
    <property type="entry name" value="PROTEIN EVA-1"/>
    <property type="match status" value="1"/>
</dbReference>
<keyword evidence="2" id="KW-0677">Repeat</keyword>
<keyword evidence="5" id="KW-1185">Reference proteome</keyword>
<dbReference type="Pfam" id="PF02140">
    <property type="entry name" value="SUEL_Lectin"/>
    <property type="match status" value="1"/>
</dbReference>
<reference evidence="4 5" key="1">
    <citation type="journal article" date="2021" name="G3 (Bethesda)">
        <title>Improved contiguity of the threespine stickleback genome using long-read sequencing.</title>
        <authorList>
            <person name="Nath S."/>
            <person name="Shaw D.E."/>
            <person name="White M.A."/>
        </authorList>
    </citation>
    <scope>NUCLEOTIDE SEQUENCE [LARGE SCALE GENOMIC DNA]</scope>
    <source>
        <strain evidence="4 5">Lake Benthic</strain>
    </source>
</reference>
<dbReference type="InterPro" id="IPR043159">
    <property type="entry name" value="Lectin_gal-bd_sf"/>
</dbReference>
<evidence type="ECO:0000256" key="2">
    <source>
        <dbReference type="ARBA" id="ARBA00022737"/>
    </source>
</evidence>
<keyword evidence="1" id="KW-0430">Lectin</keyword>
<dbReference type="Proteomes" id="UP000007635">
    <property type="component" value="Chromosome XII"/>
</dbReference>
<evidence type="ECO:0000313" key="4">
    <source>
        <dbReference type="Ensembl" id="ENSGACP00000035614.1"/>
    </source>
</evidence>
<dbReference type="GO" id="GO:0030246">
    <property type="term" value="F:carbohydrate binding"/>
    <property type="evidence" value="ECO:0007669"/>
    <property type="project" value="UniProtKB-KW"/>
</dbReference>
<feature type="domain" description="SUEL-type lectin" evidence="3">
    <location>
        <begin position="122"/>
        <end position="200"/>
    </location>
</feature>
<dbReference type="AlphaFoldDB" id="A0AAQ4P9Z3"/>
<protein>
    <recommendedName>
        <fullName evidence="3">SUEL-type lectin domain-containing protein</fullName>
    </recommendedName>
</protein>
<dbReference type="PROSITE" id="PS50228">
    <property type="entry name" value="SUEL_LECTIN"/>
    <property type="match status" value="1"/>
</dbReference>